<dbReference type="AlphaFoldDB" id="A0AAD7U7A6"/>
<accession>A0AAD7U7A6</accession>
<proteinExistence type="predicted"/>
<feature type="domain" description="RGS" evidence="1">
    <location>
        <begin position="31"/>
        <end position="148"/>
    </location>
</feature>
<dbReference type="EMBL" id="JAQMWT010000675">
    <property type="protein sequence ID" value="KAJ8598388.1"/>
    <property type="molecule type" value="Genomic_DNA"/>
</dbReference>
<dbReference type="InterPro" id="IPR016137">
    <property type="entry name" value="RGS"/>
</dbReference>
<dbReference type="Pfam" id="PF00615">
    <property type="entry name" value="RGS"/>
    <property type="match status" value="1"/>
</dbReference>
<dbReference type="Gene3D" id="1.10.167.10">
    <property type="entry name" value="Regulator of G-protein Signalling 4, domain 2"/>
    <property type="match status" value="1"/>
</dbReference>
<organism evidence="2 3">
    <name type="scientific">Chrysophaeum taylorii</name>
    <dbReference type="NCBI Taxonomy" id="2483200"/>
    <lineage>
        <taxon>Eukaryota</taxon>
        <taxon>Sar</taxon>
        <taxon>Stramenopiles</taxon>
        <taxon>Ochrophyta</taxon>
        <taxon>Pelagophyceae</taxon>
        <taxon>Pelagomonadales</taxon>
        <taxon>Pelagomonadaceae</taxon>
        <taxon>Chrysophaeum</taxon>
    </lineage>
</organism>
<name>A0AAD7U7A6_9STRA</name>
<dbReference type="InterPro" id="IPR036305">
    <property type="entry name" value="RGS_sf"/>
</dbReference>
<keyword evidence="3" id="KW-1185">Reference proteome</keyword>
<evidence type="ECO:0000259" key="1">
    <source>
        <dbReference type="PROSITE" id="PS50132"/>
    </source>
</evidence>
<dbReference type="InterPro" id="IPR044926">
    <property type="entry name" value="RGS_subdomain_2"/>
</dbReference>
<dbReference type="SUPFAM" id="SSF48097">
    <property type="entry name" value="Regulator of G-protein signaling, RGS"/>
    <property type="match status" value="1"/>
</dbReference>
<evidence type="ECO:0000313" key="2">
    <source>
        <dbReference type="EMBL" id="KAJ8598388.1"/>
    </source>
</evidence>
<dbReference type="SMART" id="SM00315">
    <property type="entry name" value="RGS"/>
    <property type="match status" value="1"/>
</dbReference>
<evidence type="ECO:0000313" key="3">
    <source>
        <dbReference type="Proteomes" id="UP001230188"/>
    </source>
</evidence>
<gene>
    <name evidence="2" type="ORF">CTAYLR_002998</name>
</gene>
<sequence length="369" mass="41633">MGARVSSRRERSSGRAEVGSVLKREDILRNTMRSILEDAGQRRIFSRFLDADFCGEISRFLRACTEYEALCQTSATLQKGDDPTLQTKAREMYELFLCPRGRWCLHASASASASVELKLESPDASTFEAVEAEIVDFCARRKLLAFREWLETHEEEEEEDGGGGSIHSWDFERSLSEHAPLSEHPSVGSDTWRRPSALLLKNIVDASLKEFRTTTSTASSDDYHDIWDADASSLASSASVALTPHKAALVRLWDKDPLSKTGVEAFFERRRWSALGQHHHHHHHFLLQRGGEYAAAPRAAEVRHMPRASELVRALRDLDAKLGLGALQHQPYHHARRRRSNPDITADELRRRRTAFGRVLAPPGKWSST</sequence>
<dbReference type="Proteomes" id="UP001230188">
    <property type="component" value="Unassembled WGS sequence"/>
</dbReference>
<reference evidence="2" key="1">
    <citation type="submission" date="2023-01" db="EMBL/GenBank/DDBJ databases">
        <title>Metagenome sequencing of chrysophaentin producing Chrysophaeum taylorii.</title>
        <authorList>
            <person name="Davison J."/>
            <person name="Bewley C."/>
        </authorList>
    </citation>
    <scope>NUCLEOTIDE SEQUENCE</scope>
    <source>
        <strain evidence="2">NIES-1699</strain>
    </source>
</reference>
<comment type="caution">
    <text evidence="2">The sequence shown here is derived from an EMBL/GenBank/DDBJ whole genome shotgun (WGS) entry which is preliminary data.</text>
</comment>
<protein>
    <recommendedName>
        <fullName evidence="1">RGS domain-containing protein</fullName>
    </recommendedName>
</protein>
<dbReference type="PROSITE" id="PS50132">
    <property type="entry name" value="RGS"/>
    <property type="match status" value="1"/>
</dbReference>